<name>A0A8H7HSU3_9AGAM</name>
<feature type="region of interest" description="Disordered" evidence="1">
    <location>
        <begin position="936"/>
        <end position="1073"/>
    </location>
</feature>
<dbReference type="PANTHER" id="PTHR38696:SF1">
    <property type="entry name" value="MEDIATOR OF RNA POLYMERASE II TRANSCRIPTION SUBUNIT 13"/>
    <property type="match status" value="1"/>
</dbReference>
<feature type="domain" description="Hemimethylated DNA-binding" evidence="2">
    <location>
        <begin position="512"/>
        <end position="618"/>
    </location>
</feature>
<evidence type="ECO:0000259" key="2">
    <source>
        <dbReference type="SMART" id="SM00992"/>
    </source>
</evidence>
<keyword evidence="3" id="KW-0238">DNA-binding</keyword>
<feature type="compositionally biased region" description="Basic and acidic residues" evidence="1">
    <location>
        <begin position="1229"/>
        <end position="1241"/>
    </location>
</feature>
<dbReference type="Gene3D" id="2.30.30.390">
    <property type="entry name" value="Hemimethylated DNA-binding domain"/>
    <property type="match status" value="1"/>
</dbReference>
<feature type="compositionally biased region" description="Polar residues" evidence="1">
    <location>
        <begin position="1247"/>
        <end position="1258"/>
    </location>
</feature>
<feature type="compositionally biased region" description="Polar residues" evidence="1">
    <location>
        <begin position="1085"/>
        <end position="1098"/>
    </location>
</feature>
<dbReference type="SUPFAM" id="SSF141255">
    <property type="entry name" value="YccV-like"/>
    <property type="match status" value="1"/>
</dbReference>
<feature type="compositionally biased region" description="Low complexity" evidence="1">
    <location>
        <begin position="1271"/>
        <end position="1289"/>
    </location>
</feature>
<dbReference type="GO" id="GO:0003677">
    <property type="term" value="F:DNA binding"/>
    <property type="evidence" value="ECO:0007669"/>
    <property type="project" value="UniProtKB-KW"/>
</dbReference>
<comment type="caution">
    <text evidence="3">The sequence shown here is derived from an EMBL/GenBank/DDBJ whole genome shotgun (WGS) entry which is preliminary data.</text>
</comment>
<proteinExistence type="predicted"/>
<dbReference type="SMART" id="SM00992">
    <property type="entry name" value="YccV-like"/>
    <property type="match status" value="1"/>
</dbReference>
<dbReference type="Proteomes" id="UP000602905">
    <property type="component" value="Unassembled WGS sequence"/>
</dbReference>
<feature type="region of interest" description="Disordered" evidence="1">
    <location>
        <begin position="1085"/>
        <end position="1113"/>
    </location>
</feature>
<dbReference type="EMBL" id="JACYCD010000049">
    <property type="protein sequence ID" value="KAF8708104.1"/>
    <property type="molecule type" value="Genomic_DNA"/>
</dbReference>
<protein>
    <submittedName>
        <fullName evidence="3">Hemimethylated DNA-binding protein YccV like</fullName>
    </submittedName>
</protein>
<dbReference type="OrthoDB" id="28868at2759"/>
<sequence length="1344" mass="147954">MSLTRLFSIPELVINCLSELPASKYDDSSVKTLLACTETCRALGEIAKTDTLWAPHYRVRYTRGQGLEGGWYKRYVSHRRIDIQAIDLLNDIISRPSRRDDAITKLVEMGDLVWDALRMEAMCRVPDELKDIWAKRDHEWRTERWEGVGEKWNGEDTSGSLAEEPDMRNIPNDWIQRRWWARQALGTMARTTAVQSMSKVFSGDKPQPTSLENAKIFEEGIKGLSGLMGANVAEISHNYDNLARACGQHLESVGISTDPQNSTFDLKAFSVGVCNWMADQGFKRAAGEHYYDLMGHFPHKFMTTNRRTLPMSLVYTFVALVTRLGLRASPVGFPGHVHAWIALPDSGSDWEVGSLAVDVFNADKEPFLSEEILREKLRELGVPEGQRKALMGPAEASEMVFRAANNILHSVTSVRVQHRMDTLVSSETRAAALYASATTFLIARPEAADASRFIGGIMSVVKEYFPLDTEPVLARALCGLLMRDPHQSIGFQLRHVVDRLKQEHTVMNGRGSVQWWVGLVFRHRKFGYIGLVLGWDGECRADEDWVVAVGVDQLPRGRYQPFYSVIGEDGGTRYVAEENIMPLPTAPNEAGEQDRVGWSNVHEFMTNSTWTIEQTFSRVEVNEELGRPNKTRKYGRWRFMTHFGFPTTQYTPHHVRTSADVPTTERGQFIRADATPQSYMLVALNGADTLRCHNISTTALSALRESFGNETRLHGEAGDGDIAEFVFRNSPWTAKSVRSETLIVKLFTILLSHQYTFVTSIDYGRQYLDKLSLAFTRAVSSNGRSAEDSVFALSFVTPTLLRVLHAPLHCTPAILQSVRSAWPRGVKSESKLGNGSWEFRLKGFGYFSAEKSDEALVPHVFALLRAFDSHAFKLVAGVPIGGRSRNKDLWVFTAPGASKPPSHTASPSPYQHTIESETAYSPGPFTASPTVGMSGHAKFATDEPEKSPPIATVTGHARSASTPAPAPMPAPPHRKPVPPMAMPVPVINKPTPPVANPPMNMPVPSPAKPSPQSKPAPAPVPVPIPPKRNSSLLRKFRPPSIGPGRTASGRFNHPPPPPVISQSKSAHKRSGSLASGEIIYETPLPGQQSLPVQSSPTNGFIAPPPPPPIPEHAVAQHVGMNPLANQTNEELLPRGAFRDSAFSASTDTSHDVDVLWTGAQMAKGGPGEALSQVSESGEVEAHSPDVTKTMHEELRPKSERAELALAAIEPPRPMPIPVPGSGLPMQEEPSERSGVDTKKSAEVQGRPSMNSKSGTQTEWVFVSVDKPPVPGTSTGTESSTSSPQPQTQSIKPETVASPEPQRQSSFKRWFGGGKTKQQPNPKPRQRRRGKLNQAIRSSKRLTID</sequence>
<dbReference type="InterPro" id="IPR032698">
    <property type="entry name" value="SirB1_N"/>
</dbReference>
<feature type="compositionally biased region" description="Pro residues" evidence="1">
    <location>
        <begin position="990"/>
        <end position="1026"/>
    </location>
</feature>
<reference evidence="3" key="1">
    <citation type="submission" date="2020-09" db="EMBL/GenBank/DDBJ databases">
        <title>Comparative genome analyses of four rice-infecting Rhizoctonia solani isolates reveal extensive enrichment of homogalacturonan modification genes.</title>
        <authorList>
            <person name="Lee D.-Y."/>
            <person name="Jeon J."/>
            <person name="Kim K.-T."/>
            <person name="Cheong K."/>
            <person name="Song H."/>
            <person name="Choi G."/>
            <person name="Ko J."/>
            <person name="Opiyo S.O."/>
            <person name="Zuo S."/>
            <person name="Madhav S."/>
            <person name="Lee Y.-H."/>
            <person name="Wang G.-L."/>
        </authorList>
    </citation>
    <scope>NUCLEOTIDE SEQUENCE</scope>
    <source>
        <strain evidence="3">AG1-IA WGL</strain>
    </source>
</reference>
<dbReference type="NCBIfam" id="TIGR02097">
    <property type="entry name" value="yccV"/>
    <property type="match status" value="1"/>
</dbReference>
<organism evidence="3 4">
    <name type="scientific">Rhizoctonia solani</name>
    <dbReference type="NCBI Taxonomy" id="456999"/>
    <lineage>
        <taxon>Eukaryota</taxon>
        <taxon>Fungi</taxon>
        <taxon>Dikarya</taxon>
        <taxon>Basidiomycota</taxon>
        <taxon>Agaricomycotina</taxon>
        <taxon>Agaricomycetes</taxon>
        <taxon>Cantharellales</taxon>
        <taxon>Ceratobasidiaceae</taxon>
        <taxon>Rhizoctonia</taxon>
    </lineage>
</organism>
<feature type="compositionally biased region" description="Pro residues" evidence="1">
    <location>
        <begin position="964"/>
        <end position="982"/>
    </location>
</feature>
<dbReference type="InterPro" id="IPR011722">
    <property type="entry name" value="Hemimethylated_DNA-bd_dom"/>
</dbReference>
<feature type="non-terminal residue" evidence="3">
    <location>
        <position position="1"/>
    </location>
</feature>
<dbReference type="Pfam" id="PF13369">
    <property type="entry name" value="Transglut_core2"/>
    <property type="match status" value="1"/>
</dbReference>
<dbReference type="Pfam" id="PF08755">
    <property type="entry name" value="YccV-like"/>
    <property type="match status" value="1"/>
</dbReference>
<evidence type="ECO:0000313" key="3">
    <source>
        <dbReference type="EMBL" id="KAF8708104.1"/>
    </source>
</evidence>
<gene>
    <name evidence="3" type="ORF">RHS03_04399</name>
</gene>
<evidence type="ECO:0000313" key="4">
    <source>
        <dbReference type="Proteomes" id="UP000602905"/>
    </source>
</evidence>
<feature type="compositionally biased region" description="Basic and acidic residues" evidence="1">
    <location>
        <begin position="1179"/>
        <end position="1202"/>
    </location>
</feature>
<dbReference type="PANTHER" id="PTHR38696">
    <property type="entry name" value="MEDIATOR OF RNA POLYMERASE II TRANSCRIPTION SUBUNIT 13"/>
    <property type="match status" value="1"/>
</dbReference>
<accession>A0A8H7HSU3</accession>
<feature type="region of interest" description="Disordered" evidence="1">
    <location>
        <begin position="1162"/>
        <end position="1344"/>
    </location>
</feature>
<dbReference type="InterPro" id="IPR036623">
    <property type="entry name" value="Hemimethylated_DNA-bd_sf"/>
</dbReference>
<evidence type="ECO:0000256" key="1">
    <source>
        <dbReference type="SAM" id="MobiDB-lite"/>
    </source>
</evidence>